<feature type="domain" description="Transcription regulator TrmB N-terminal" evidence="1">
    <location>
        <begin position="8"/>
        <end position="74"/>
    </location>
</feature>
<evidence type="ECO:0000259" key="2">
    <source>
        <dbReference type="Pfam" id="PF11495"/>
    </source>
</evidence>
<dbReference type="InterPro" id="IPR002831">
    <property type="entry name" value="Tscrpt_reg_TrmB_N"/>
</dbReference>
<dbReference type="Proteomes" id="UP000031876">
    <property type="component" value="Chromosome"/>
</dbReference>
<evidence type="ECO:0000313" key="5">
    <source>
        <dbReference type="Proteomes" id="UP000031876"/>
    </source>
</evidence>
<dbReference type="Pfam" id="PF01978">
    <property type="entry name" value="TrmB"/>
    <property type="match status" value="1"/>
</dbReference>
<dbReference type="OMA" id="NRENIWN"/>
<reference evidence="3 5" key="1">
    <citation type="journal article" date="2015" name="Genome Announc.">
        <title>Complete genome sequences for 35 biothreat assay-relevant bacillus species.</title>
        <authorList>
            <person name="Johnson S.L."/>
            <person name="Daligault H.E."/>
            <person name="Davenport K.W."/>
            <person name="Jaissle J."/>
            <person name="Frey K.G."/>
            <person name="Ladner J.T."/>
            <person name="Broomall S.M."/>
            <person name="Bishop-Lilly K.A."/>
            <person name="Bruce D.C."/>
            <person name="Gibbons H.S."/>
            <person name="Coyne S.R."/>
            <person name="Lo C.C."/>
            <person name="Meincke L."/>
            <person name="Munk A.C."/>
            <person name="Koroleva G.I."/>
            <person name="Rosenzweig C.N."/>
            <person name="Palacios G.F."/>
            <person name="Redden C.L."/>
            <person name="Minogue T.D."/>
            <person name="Chain P.S."/>
        </authorList>
    </citation>
    <scope>NUCLEOTIDE SEQUENCE [LARGE SCALE GENOMIC DNA]</scope>
    <source>
        <strain evidence="3 5">HD1011</strain>
    </source>
</reference>
<dbReference type="SUPFAM" id="SSF46785">
    <property type="entry name" value="Winged helix' DNA-binding domain"/>
    <property type="match status" value="1"/>
</dbReference>
<dbReference type="InterPro" id="IPR051797">
    <property type="entry name" value="TrmB-like"/>
</dbReference>
<dbReference type="PANTHER" id="PTHR34293:SF1">
    <property type="entry name" value="HTH-TYPE TRANSCRIPTIONAL REGULATOR TRMBL2"/>
    <property type="match status" value="1"/>
</dbReference>
<dbReference type="EMBL" id="CP009335">
    <property type="protein sequence ID" value="AJG77560.1"/>
    <property type="molecule type" value="Genomic_DNA"/>
</dbReference>
<dbReference type="CDD" id="cd09124">
    <property type="entry name" value="PLDc_like_TrmB_middle"/>
    <property type="match status" value="1"/>
</dbReference>
<organism evidence="4 6">
    <name type="scientific">Bacillus thuringiensis</name>
    <dbReference type="NCBI Taxonomy" id="1428"/>
    <lineage>
        <taxon>Bacteria</taxon>
        <taxon>Bacillati</taxon>
        <taxon>Bacillota</taxon>
        <taxon>Bacilli</taxon>
        <taxon>Bacillales</taxon>
        <taxon>Bacillaceae</taxon>
        <taxon>Bacillus</taxon>
        <taxon>Bacillus cereus group</taxon>
    </lineage>
</organism>
<dbReference type="InterPro" id="IPR021586">
    <property type="entry name" value="Tscrpt_reg_TrmB_C"/>
</dbReference>
<dbReference type="Proteomes" id="UP000501107">
    <property type="component" value="Chromosome"/>
</dbReference>
<feature type="domain" description="Transcription regulator TrmB C-terminal" evidence="2">
    <location>
        <begin position="108"/>
        <end position="226"/>
    </location>
</feature>
<dbReference type="AlphaFoldDB" id="A0A0B5NMD8"/>
<proteinExistence type="predicted"/>
<dbReference type="KEGG" id="btw:BF38_2896"/>
<dbReference type="GeneID" id="45021671"/>
<dbReference type="EMBL" id="CP053980">
    <property type="protein sequence ID" value="QKH26532.1"/>
    <property type="molecule type" value="Genomic_DNA"/>
</dbReference>
<dbReference type="InterPro" id="IPR036390">
    <property type="entry name" value="WH_DNA-bd_sf"/>
</dbReference>
<dbReference type="Gene3D" id="1.10.10.10">
    <property type="entry name" value="Winged helix-like DNA-binding domain superfamily/Winged helix DNA-binding domain"/>
    <property type="match status" value="1"/>
</dbReference>
<dbReference type="InterPro" id="IPR036388">
    <property type="entry name" value="WH-like_DNA-bd_sf"/>
</dbReference>
<dbReference type="PANTHER" id="PTHR34293">
    <property type="entry name" value="HTH-TYPE TRANSCRIPTIONAL REGULATOR TRMBL2"/>
    <property type="match status" value="1"/>
</dbReference>
<protein>
    <submittedName>
        <fullName evidence="3">Archaeal transcriptional regulator TrmB family protein</fullName>
    </submittedName>
    <submittedName>
        <fullName evidence="4">TrmB family transcriptional regulator</fullName>
    </submittedName>
</protein>
<evidence type="ECO:0000313" key="6">
    <source>
        <dbReference type="Proteomes" id="UP000501107"/>
    </source>
</evidence>
<gene>
    <name evidence="3" type="ORF">BF38_2896</name>
    <name evidence="4" type="ORF">FOC89_22150</name>
</gene>
<sequence>MDEIIKELQKLGFSQYECKAYIGLLKHSPVTGYEVSKQTGVPRSMIYEVLGKLMDKGAVHIVPSEPVKYVPVPATELMNRMRKDFEKSFEFLDEKLNGLEQERQIDVISHIRSNDRVLKEICNIINRAKEELWISVWEDQVHEIEPYIHQKEEEGVHIFSILFGAPETKIGATFHHNYMTPHVVEKRMGGHLTVIARDGEEVLIANFSNDSTSWAVTTYDPALVLVATEYVRHDIMVEEITKEFGADKLDTLWRENIDLVHVVTGKRTMEGMEDDKDE</sequence>
<dbReference type="RefSeq" id="WP_000343368.1">
    <property type="nucleotide sequence ID" value="NZ_CP009335.1"/>
</dbReference>
<dbReference type="Pfam" id="PF11495">
    <property type="entry name" value="Regulator_TrmB"/>
    <property type="match status" value="1"/>
</dbReference>
<evidence type="ECO:0000313" key="4">
    <source>
        <dbReference type="EMBL" id="QKH26532.1"/>
    </source>
</evidence>
<accession>A0A0B5NMD8</accession>
<evidence type="ECO:0000313" key="3">
    <source>
        <dbReference type="EMBL" id="AJG77560.1"/>
    </source>
</evidence>
<evidence type="ECO:0000259" key="1">
    <source>
        <dbReference type="Pfam" id="PF01978"/>
    </source>
</evidence>
<name>A0A0B5NMD8_BACTU</name>
<reference evidence="4 6" key="2">
    <citation type="submission" date="2020-05" db="EMBL/GenBank/DDBJ databases">
        <title>FDA dAtabase for Regulatory Grade micrObial Sequences (FDA-ARGOS): Supporting development and validation of Infectious Disease Dx tests.</title>
        <authorList>
            <person name="Nelson B."/>
            <person name="Plummer A."/>
            <person name="Tallon L."/>
            <person name="Sadzewicz L."/>
            <person name="Zhao X."/>
            <person name="Vavikolanu K."/>
            <person name="Mehta A."/>
            <person name="Aluvathingal J."/>
            <person name="Nadendla S."/>
            <person name="Myers T."/>
            <person name="Yan Y."/>
            <person name="Sichtig H."/>
        </authorList>
    </citation>
    <scope>NUCLEOTIDE SEQUENCE [LARGE SCALE GENOMIC DNA]</scope>
    <source>
        <strain evidence="4 6">FDAARGOS_795</strain>
    </source>
</reference>